<evidence type="ECO:0000313" key="1">
    <source>
        <dbReference type="EMBL" id="CBX95716.1"/>
    </source>
</evidence>
<dbReference type="EMBL" id="FP929127">
    <property type="protein sequence ID" value="CBX95716.1"/>
    <property type="molecule type" value="Genomic_DNA"/>
</dbReference>
<organism evidence="2">
    <name type="scientific">Leptosphaeria maculans (strain JN3 / isolate v23.1.3 / race Av1-4-5-6-7-8)</name>
    <name type="common">Blackleg fungus</name>
    <name type="synonym">Phoma lingam</name>
    <dbReference type="NCBI Taxonomy" id="985895"/>
    <lineage>
        <taxon>Eukaryota</taxon>
        <taxon>Fungi</taxon>
        <taxon>Dikarya</taxon>
        <taxon>Ascomycota</taxon>
        <taxon>Pezizomycotina</taxon>
        <taxon>Dothideomycetes</taxon>
        <taxon>Pleosporomycetidae</taxon>
        <taxon>Pleosporales</taxon>
        <taxon>Pleosporineae</taxon>
        <taxon>Leptosphaeriaceae</taxon>
        <taxon>Plenodomus</taxon>
        <taxon>Plenodomus lingam/Leptosphaeria maculans species complex</taxon>
    </lineage>
</organism>
<dbReference type="VEuPathDB" id="FungiDB:LEMA_P028680.1"/>
<gene>
    <name evidence="1" type="ORF">LEMA_P028680.1</name>
</gene>
<sequence>MGVLGLQCVWVEERMSAPLRYEHAISWIGDAPTGPRSKVWNMPCLDVHS</sequence>
<dbReference type="HOGENOM" id="CLU_3143381_0_0_1"/>
<keyword evidence="2" id="KW-1185">Reference proteome</keyword>
<evidence type="ECO:0000313" key="2">
    <source>
        <dbReference type="Proteomes" id="UP000002668"/>
    </source>
</evidence>
<dbReference type="InParanoid" id="E4ZVU0"/>
<accession>E4ZVU0</accession>
<name>E4ZVU0_LEPMJ</name>
<dbReference type="Proteomes" id="UP000002668">
    <property type="component" value="Genome"/>
</dbReference>
<dbReference type="AlphaFoldDB" id="E4ZVU0"/>
<protein>
    <submittedName>
        <fullName evidence="1">Predicted protein</fullName>
    </submittedName>
</protein>
<proteinExistence type="predicted"/>
<reference evidence="2" key="1">
    <citation type="journal article" date="2011" name="Nat. Commun.">
        <title>Effector diversification within compartments of the Leptosphaeria maculans genome affected by Repeat-Induced Point mutations.</title>
        <authorList>
            <person name="Rouxel T."/>
            <person name="Grandaubert J."/>
            <person name="Hane J.K."/>
            <person name="Hoede C."/>
            <person name="van de Wouw A.P."/>
            <person name="Couloux A."/>
            <person name="Dominguez V."/>
            <person name="Anthouard V."/>
            <person name="Bally P."/>
            <person name="Bourras S."/>
            <person name="Cozijnsen A.J."/>
            <person name="Ciuffetti L.M."/>
            <person name="Degrave A."/>
            <person name="Dilmaghani A."/>
            <person name="Duret L."/>
            <person name="Fudal I."/>
            <person name="Goodwin S.B."/>
            <person name="Gout L."/>
            <person name="Glaser N."/>
            <person name="Linglin J."/>
            <person name="Kema G.H.J."/>
            <person name="Lapalu N."/>
            <person name="Lawrence C.B."/>
            <person name="May K."/>
            <person name="Meyer M."/>
            <person name="Ollivier B."/>
            <person name="Poulain J."/>
            <person name="Schoch C.L."/>
            <person name="Simon A."/>
            <person name="Spatafora J.W."/>
            <person name="Stachowiak A."/>
            <person name="Turgeon B.G."/>
            <person name="Tyler B.M."/>
            <person name="Vincent D."/>
            <person name="Weissenbach J."/>
            <person name="Amselem J."/>
            <person name="Quesneville H."/>
            <person name="Oliver R.P."/>
            <person name="Wincker P."/>
            <person name="Balesdent M.-H."/>
            <person name="Howlett B.J."/>
        </authorList>
    </citation>
    <scope>NUCLEOTIDE SEQUENCE [LARGE SCALE GENOMIC DNA]</scope>
    <source>
        <strain evidence="2">JN3 / isolate v23.1.3 / race Av1-4-5-6-7-8</strain>
    </source>
</reference>